<feature type="compositionally biased region" description="Polar residues" evidence="1">
    <location>
        <begin position="149"/>
        <end position="161"/>
    </location>
</feature>
<accession>A0AAN5DH50</accession>
<gene>
    <name evidence="2" type="ORF">PMAYCL1PPCAC_32627</name>
</gene>
<feature type="compositionally biased region" description="Basic residues" evidence="1">
    <location>
        <begin position="90"/>
        <end position="101"/>
    </location>
</feature>
<feature type="compositionally biased region" description="Low complexity" evidence="1">
    <location>
        <begin position="68"/>
        <end position="84"/>
    </location>
</feature>
<dbReference type="EMBL" id="BTRK01000006">
    <property type="protein sequence ID" value="GMR62432.1"/>
    <property type="molecule type" value="Genomic_DNA"/>
</dbReference>
<organism evidence="2 3">
    <name type="scientific">Pristionchus mayeri</name>
    <dbReference type="NCBI Taxonomy" id="1317129"/>
    <lineage>
        <taxon>Eukaryota</taxon>
        <taxon>Metazoa</taxon>
        <taxon>Ecdysozoa</taxon>
        <taxon>Nematoda</taxon>
        <taxon>Chromadorea</taxon>
        <taxon>Rhabditida</taxon>
        <taxon>Rhabditina</taxon>
        <taxon>Diplogasteromorpha</taxon>
        <taxon>Diplogasteroidea</taxon>
        <taxon>Neodiplogasteridae</taxon>
        <taxon>Pristionchus</taxon>
    </lineage>
</organism>
<comment type="caution">
    <text evidence="2">The sequence shown here is derived from an EMBL/GenBank/DDBJ whole genome shotgun (WGS) entry which is preliminary data.</text>
</comment>
<evidence type="ECO:0000313" key="3">
    <source>
        <dbReference type="Proteomes" id="UP001328107"/>
    </source>
</evidence>
<feature type="non-terminal residue" evidence="2">
    <location>
        <position position="1"/>
    </location>
</feature>
<sequence length="199" mass="22378">EIAKMALIYANAVNKRMGLHSERRKRSEIAYRACSPCPYGNHHKYSVEERPRKKSSTAESGIVSDLPSTVSSTVTSTVTSHSTSPVRGGEHRHHHHKRSVVRSKTTTTCCELSRGGELSRKRSTPVFAHCSSTEKEEIRAHLTKKLSQKSEMSCSSLQAPVSSLDEEEEESAFLEEKNGIERKGSVFMRMKKKFSNWKI</sequence>
<protein>
    <submittedName>
        <fullName evidence="2">Uncharacterized protein</fullName>
    </submittedName>
</protein>
<evidence type="ECO:0000256" key="1">
    <source>
        <dbReference type="SAM" id="MobiDB-lite"/>
    </source>
</evidence>
<dbReference type="AlphaFoldDB" id="A0AAN5DH50"/>
<name>A0AAN5DH50_9BILA</name>
<reference evidence="3" key="1">
    <citation type="submission" date="2022-10" db="EMBL/GenBank/DDBJ databases">
        <title>Genome assembly of Pristionchus species.</title>
        <authorList>
            <person name="Yoshida K."/>
            <person name="Sommer R.J."/>
        </authorList>
    </citation>
    <scope>NUCLEOTIDE SEQUENCE [LARGE SCALE GENOMIC DNA]</scope>
    <source>
        <strain evidence="3">RS5460</strain>
    </source>
</reference>
<feature type="region of interest" description="Disordered" evidence="1">
    <location>
        <begin position="42"/>
        <end position="102"/>
    </location>
</feature>
<evidence type="ECO:0000313" key="2">
    <source>
        <dbReference type="EMBL" id="GMR62432.1"/>
    </source>
</evidence>
<feature type="region of interest" description="Disordered" evidence="1">
    <location>
        <begin position="149"/>
        <end position="170"/>
    </location>
</feature>
<proteinExistence type="predicted"/>
<dbReference type="Proteomes" id="UP001328107">
    <property type="component" value="Unassembled WGS sequence"/>
</dbReference>
<keyword evidence="3" id="KW-1185">Reference proteome</keyword>